<comment type="subcellular location">
    <subcellularLocation>
        <location evidence="1">Membrane</location>
        <topology evidence="1">Single-pass membrane protein</topology>
    </subcellularLocation>
</comment>
<keyword evidence="7" id="KW-0732">Signal</keyword>
<feature type="chain" id="PRO_5023820792" description="Extracellular membrane protein CFEM domain-containing protein" evidence="7">
    <location>
        <begin position="22"/>
        <end position="280"/>
    </location>
</feature>
<keyword evidence="2 6" id="KW-0812">Transmembrane</keyword>
<feature type="compositionally biased region" description="Polar residues" evidence="5">
    <location>
        <begin position="106"/>
        <end position="123"/>
    </location>
</feature>
<reference evidence="8 9" key="1">
    <citation type="submission" date="2019-09" db="EMBL/GenBank/DDBJ databases">
        <title>Draft genome of the ectomycorrhizal ascomycete Sphaerosporella brunnea.</title>
        <authorList>
            <consortium name="DOE Joint Genome Institute"/>
            <person name="Benucci G.M."/>
            <person name="Marozzi G."/>
            <person name="Antonielli L."/>
            <person name="Sanchez S."/>
            <person name="Marco P."/>
            <person name="Wang X."/>
            <person name="Falini L.B."/>
            <person name="Barry K."/>
            <person name="Haridas S."/>
            <person name="Lipzen A."/>
            <person name="Labutti K."/>
            <person name="Grigoriev I.V."/>
            <person name="Murat C."/>
            <person name="Martin F."/>
            <person name="Albertini E."/>
            <person name="Donnini D."/>
            <person name="Bonito G."/>
        </authorList>
    </citation>
    <scope>NUCLEOTIDE SEQUENCE [LARGE SCALE GENOMIC DNA]</scope>
    <source>
        <strain evidence="8 9">Sb_GMNB300</strain>
    </source>
</reference>
<dbReference type="GO" id="GO:0016020">
    <property type="term" value="C:membrane"/>
    <property type="evidence" value="ECO:0007669"/>
    <property type="project" value="UniProtKB-SubCell"/>
</dbReference>
<keyword evidence="4 6" id="KW-0472">Membrane</keyword>
<name>A0A5J5ETX1_9PEZI</name>
<comment type="caution">
    <text evidence="8">The sequence shown here is derived from an EMBL/GenBank/DDBJ whole genome shotgun (WGS) entry which is preliminary data.</text>
</comment>
<feature type="compositionally biased region" description="Low complexity" evidence="5">
    <location>
        <begin position="199"/>
        <end position="213"/>
    </location>
</feature>
<dbReference type="OrthoDB" id="5430969at2759"/>
<dbReference type="Proteomes" id="UP000326924">
    <property type="component" value="Unassembled WGS sequence"/>
</dbReference>
<keyword evidence="9" id="KW-1185">Reference proteome</keyword>
<dbReference type="AlphaFoldDB" id="A0A5J5ETX1"/>
<dbReference type="GO" id="GO:0071944">
    <property type="term" value="C:cell periphery"/>
    <property type="evidence" value="ECO:0007669"/>
    <property type="project" value="UniProtKB-ARBA"/>
</dbReference>
<dbReference type="PANTHER" id="PTHR15549">
    <property type="entry name" value="PAIRED IMMUNOGLOBULIN-LIKE TYPE 2 RECEPTOR"/>
    <property type="match status" value="1"/>
</dbReference>
<evidence type="ECO:0000256" key="1">
    <source>
        <dbReference type="ARBA" id="ARBA00004167"/>
    </source>
</evidence>
<dbReference type="InParanoid" id="A0A5J5ETX1"/>
<evidence type="ECO:0000256" key="4">
    <source>
        <dbReference type="ARBA" id="ARBA00023136"/>
    </source>
</evidence>
<gene>
    <name evidence="8" type="ORF">FN846DRAFT_954630</name>
</gene>
<evidence type="ECO:0008006" key="10">
    <source>
        <dbReference type="Google" id="ProtNLM"/>
    </source>
</evidence>
<keyword evidence="3 6" id="KW-1133">Transmembrane helix</keyword>
<evidence type="ECO:0000256" key="6">
    <source>
        <dbReference type="SAM" id="Phobius"/>
    </source>
</evidence>
<evidence type="ECO:0000256" key="7">
    <source>
        <dbReference type="SAM" id="SignalP"/>
    </source>
</evidence>
<evidence type="ECO:0000256" key="2">
    <source>
        <dbReference type="ARBA" id="ARBA00022692"/>
    </source>
</evidence>
<feature type="signal peptide" evidence="7">
    <location>
        <begin position="1"/>
        <end position="21"/>
    </location>
</feature>
<proteinExistence type="predicted"/>
<feature type="region of interest" description="Disordered" evidence="5">
    <location>
        <begin position="106"/>
        <end position="127"/>
    </location>
</feature>
<accession>A0A5J5ETX1</accession>
<dbReference type="InterPro" id="IPR051694">
    <property type="entry name" value="Immunoregulatory_rcpt-like"/>
</dbReference>
<evidence type="ECO:0000313" key="8">
    <source>
        <dbReference type="EMBL" id="KAA8903025.1"/>
    </source>
</evidence>
<protein>
    <recommendedName>
        <fullName evidence="10">Extracellular membrane protein CFEM domain-containing protein</fullName>
    </recommendedName>
</protein>
<evidence type="ECO:0000256" key="5">
    <source>
        <dbReference type="SAM" id="MobiDB-lite"/>
    </source>
</evidence>
<feature type="region of interest" description="Disordered" evidence="5">
    <location>
        <begin position="164"/>
        <end position="280"/>
    </location>
</feature>
<sequence length="280" mass="28765">MRLPILSAALCGLAFIPRVVSQSAGSGSEATQKFLVQQIPGNKYDCVPSADQEPCRAICINKDGDFVHDSRCALVDSTSSITSATSTTTAVASNGQVAVNLGTTQAAQPTNGIDPAQQTNNSSDKGKTSVGAIAGGVVGGIIVLALIGALAFFLVRRRRRARSSDTQGESVAVFDKSRASSPTSHAAISPIYSAGAPAVPSQPQLQTQPQPQAAAPPPPPPPPAPEQPVAEPVELQSREVDDDGVSVNSFDMARPAEDRVVPRLPVYHRGTPPGGSAAAS</sequence>
<evidence type="ECO:0000313" key="9">
    <source>
        <dbReference type="Proteomes" id="UP000326924"/>
    </source>
</evidence>
<dbReference type="EMBL" id="VXIS01000123">
    <property type="protein sequence ID" value="KAA8903025.1"/>
    <property type="molecule type" value="Genomic_DNA"/>
</dbReference>
<feature type="transmembrane region" description="Helical" evidence="6">
    <location>
        <begin position="130"/>
        <end position="155"/>
    </location>
</feature>
<organism evidence="8 9">
    <name type="scientific">Sphaerosporella brunnea</name>
    <dbReference type="NCBI Taxonomy" id="1250544"/>
    <lineage>
        <taxon>Eukaryota</taxon>
        <taxon>Fungi</taxon>
        <taxon>Dikarya</taxon>
        <taxon>Ascomycota</taxon>
        <taxon>Pezizomycotina</taxon>
        <taxon>Pezizomycetes</taxon>
        <taxon>Pezizales</taxon>
        <taxon>Pyronemataceae</taxon>
        <taxon>Sphaerosporella</taxon>
    </lineage>
</organism>
<feature type="compositionally biased region" description="Pro residues" evidence="5">
    <location>
        <begin position="214"/>
        <end position="226"/>
    </location>
</feature>
<evidence type="ECO:0000256" key="3">
    <source>
        <dbReference type="ARBA" id="ARBA00022989"/>
    </source>
</evidence>
<dbReference type="Gene3D" id="1.20.5.510">
    <property type="entry name" value="Single helix bin"/>
    <property type="match status" value="1"/>
</dbReference>